<evidence type="ECO:0000313" key="1">
    <source>
        <dbReference type="EMBL" id="CAG4896887.1"/>
    </source>
</evidence>
<dbReference type="EMBL" id="CAJQYY010000011">
    <property type="protein sequence ID" value="CAG4896887.1"/>
    <property type="molecule type" value="Genomic_DNA"/>
</dbReference>
<sequence>MKTPHRQTGPARTRKLWIATALVGASLVGGGALWAAGPATLAQGLPDLLGKARPSVPKGALQVQDLQADPKGYRGNIVVRGVVAVSSPDDPKLFGLIDSREARVCQDLSCAKYYLPTKVAQSDPKPWDEINVYGTMAEDASRNLVYLAATRVENLGSIKK</sequence>
<name>A0ABN7QNP5_9BURK</name>
<proteinExistence type="predicted"/>
<organism evidence="1 2">
    <name type="scientific">Paraburkholderia gardini</name>
    <dbReference type="NCBI Taxonomy" id="2823469"/>
    <lineage>
        <taxon>Bacteria</taxon>
        <taxon>Pseudomonadati</taxon>
        <taxon>Pseudomonadota</taxon>
        <taxon>Betaproteobacteria</taxon>
        <taxon>Burkholderiales</taxon>
        <taxon>Burkholderiaceae</taxon>
        <taxon>Paraburkholderia</taxon>
    </lineage>
</organism>
<dbReference type="RefSeq" id="WP_228977907.1">
    <property type="nucleotide sequence ID" value="NZ_CAJQYY010000011.1"/>
</dbReference>
<gene>
    <name evidence="1" type="ORF">R54767_02176</name>
</gene>
<accession>A0ABN7QNP5</accession>
<dbReference type="Proteomes" id="UP000789752">
    <property type="component" value="Unassembled WGS sequence"/>
</dbReference>
<keyword evidence="2" id="KW-1185">Reference proteome</keyword>
<reference evidence="1 2" key="1">
    <citation type="submission" date="2021-04" db="EMBL/GenBank/DDBJ databases">
        <authorList>
            <person name="Vanwijnsberghe S."/>
        </authorList>
    </citation>
    <scope>NUCLEOTIDE SEQUENCE [LARGE SCALE GENOMIC DNA]</scope>
    <source>
        <strain evidence="1 2">LMG 32171</strain>
    </source>
</reference>
<comment type="caution">
    <text evidence="1">The sequence shown here is derived from an EMBL/GenBank/DDBJ whole genome shotgun (WGS) entry which is preliminary data.</text>
</comment>
<evidence type="ECO:0008006" key="3">
    <source>
        <dbReference type="Google" id="ProtNLM"/>
    </source>
</evidence>
<protein>
    <recommendedName>
        <fullName evidence="3">Lipoprotein</fullName>
    </recommendedName>
</protein>
<evidence type="ECO:0000313" key="2">
    <source>
        <dbReference type="Proteomes" id="UP000789752"/>
    </source>
</evidence>